<dbReference type="Proteomes" id="UP000000304">
    <property type="component" value="Chromosome X"/>
</dbReference>
<dbReference type="EMBL" id="CM000366">
    <property type="protein sequence ID" value="EDX18561.1"/>
    <property type="molecule type" value="Genomic_DNA"/>
</dbReference>
<dbReference type="OrthoDB" id="18042at2759"/>
<protein>
    <submittedName>
        <fullName evidence="1">GD17547</fullName>
    </submittedName>
</protein>
<reference evidence="1 2" key="1">
    <citation type="journal article" date="2007" name="Nature">
        <title>Evolution of genes and genomes on the Drosophila phylogeny.</title>
        <authorList>
            <consortium name="Drosophila 12 Genomes Consortium"/>
            <person name="Clark A.G."/>
            <person name="Eisen M.B."/>
            <person name="Smith D.R."/>
            <person name="Bergman C.M."/>
            <person name="Oliver B."/>
            <person name="Markow T.A."/>
            <person name="Kaufman T.C."/>
            <person name="Kellis M."/>
            <person name="Gelbart W."/>
            <person name="Iyer V.N."/>
            <person name="Pollard D.A."/>
            <person name="Sackton T.B."/>
            <person name="Larracuente A.M."/>
            <person name="Singh N.D."/>
            <person name="Abad J.P."/>
            <person name="Abt D.N."/>
            <person name="Adryan B."/>
            <person name="Aguade M."/>
            <person name="Akashi H."/>
            <person name="Anderson W.W."/>
            <person name="Aquadro C.F."/>
            <person name="Ardell D.H."/>
            <person name="Arguello R."/>
            <person name="Artieri C.G."/>
            <person name="Barbash D.A."/>
            <person name="Barker D."/>
            <person name="Barsanti P."/>
            <person name="Batterham P."/>
            <person name="Batzoglou S."/>
            <person name="Begun D."/>
            <person name="Bhutkar A."/>
            <person name="Blanco E."/>
            <person name="Bosak S.A."/>
            <person name="Bradley R.K."/>
            <person name="Brand A.D."/>
            <person name="Brent M.R."/>
            <person name="Brooks A.N."/>
            <person name="Brown R.H."/>
            <person name="Butlin R.K."/>
            <person name="Caggese C."/>
            <person name="Calvi B.R."/>
            <person name="Bernardo de Carvalho A."/>
            <person name="Caspi A."/>
            <person name="Castrezana S."/>
            <person name="Celniker S.E."/>
            <person name="Chang J.L."/>
            <person name="Chapple C."/>
            <person name="Chatterji S."/>
            <person name="Chinwalla A."/>
            <person name="Civetta A."/>
            <person name="Clifton S.W."/>
            <person name="Comeron J.M."/>
            <person name="Costello J.C."/>
            <person name="Coyne J.A."/>
            <person name="Daub J."/>
            <person name="David R.G."/>
            <person name="Delcher A.L."/>
            <person name="Delehaunty K."/>
            <person name="Do C.B."/>
            <person name="Ebling H."/>
            <person name="Edwards K."/>
            <person name="Eickbush T."/>
            <person name="Evans J.D."/>
            <person name="Filipski A."/>
            <person name="Findeiss S."/>
            <person name="Freyhult E."/>
            <person name="Fulton L."/>
            <person name="Fulton R."/>
            <person name="Garcia A.C."/>
            <person name="Gardiner A."/>
            <person name="Garfield D.A."/>
            <person name="Garvin B.E."/>
            <person name="Gibson G."/>
            <person name="Gilbert D."/>
            <person name="Gnerre S."/>
            <person name="Godfrey J."/>
            <person name="Good R."/>
            <person name="Gotea V."/>
            <person name="Gravely B."/>
            <person name="Greenberg A.J."/>
            <person name="Griffiths-Jones S."/>
            <person name="Gross S."/>
            <person name="Guigo R."/>
            <person name="Gustafson E.A."/>
            <person name="Haerty W."/>
            <person name="Hahn M.W."/>
            <person name="Halligan D.L."/>
            <person name="Halpern A.L."/>
            <person name="Halter G.M."/>
            <person name="Han M.V."/>
            <person name="Heger A."/>
            <person name="Hillier L."/>
            <person name="Hinrichs A.S."/>
            <person name="Holmes I."/>
            <person name="Hoskins R.A."/>
            <person name="Hubisz M.J."/>
            <person name="Hultmark D."/>
            <person name="Huntley M.A."/>
            <person name="Jaffe D.B."/>
            <person name="Jagadeeshan S."/>
            <person name="Jeck W.R."/>
            <person name="Johnson J."/>
            <person name="Jones C.D."/>
            <person name="Jordan W.C."/>
            <person name="Karpen G.H."/>
            <person name="Kataoka E."/>
            <person name="Keightley P.D."/>
            <person name="Kheradpour P."/>
            <person name="Kirkness E.F."/>
            <person name="Koerich L.B."/>
            <person name="Kristiansen K."/>
            <person name="Kudrna D."/>
            <person name="Kulathinal R.J."/>
            <person name="Kumar S."/>
            <person name="Kwok R."/>
            <person name="Lander E."/>
            <person name="Langley C.H."/>
            <person name="Lapoint R."/>
            <person name="Lazzaro B.P."/>
            <person name="Lee S.J."/>
            <person name="Levesque L."/>
            <person name="Li R."/>
            <person name="Lin C.F."/>
            <person name="Lin M.F."/>
            <person name="Lindblad-Toh K."/>
            <person name="Llopart A."/>
            <person name="Long M."/>
            <person name="Low L."/>
            <person name="Lozovsky E."/>
            <person name="Lu J."/>
            <person name="Luo M."/>
            <person name="Machado C.A."/>
            <person name="Makalowski W."/>
            <person name="Marzo M."/>
            <person name="Matsuda M."/>
            <person name="Matzkin L."/>
            <person name="McAllister B."/>
            <person name="McBride C.S."/>
            <person name="McKernan B."/>
            <person name="McKernan K."/>
            <person name="Mendez-Lago M."/>
            <person name="Minx P."/>
            <person name="Mollenhauer M.U."/>
            <person name="Montooth K."/>
            <person name="Mount S.M."/>
            <person name="Mu X."/>
            <person name="Myers E."/>
            <person name="Negre B."/>
            <person name="Newfeld S."/>
            <person name="Nielsen R."/>
            <person name="Noor M.A."/>
            <person name="O'Grady P."/>
            <person name="Pachter L."/>
            <person name="Papaceit M."/>
            <person name="Parisi M.J."/>
            <person name="Parisi M."/>
            <person name="Parts L."/>
            <person name="Pedersen J.S."/>
            <person name="Pesole G."/>
            <person name="Phillippy A.M."/>
            <person name="Ponting C.P."/>
            <person name="Pop M."/>
            <person name="Porcelli D."/>
            <person name="Powell J.R."/>
            <person name="Prohaska S."/>
            <person name="Pruitt K."/>
            <person name="Puig M."/>
            <person name="Quesneville H."/>
            <person name="Ram K.R."/>
            <person name="Rand D."/>
            <person name="Rasmussen M.D."/>
            <person name="Reed L.K."/>
            <person name="Reenan R."/>
            <person name="Reily A."/>
            <person name="Remington K.A."/>
            <person name="Rieger T.T."/>
            <person name="Ritchie M.G."/>
            <person name="Robin C."/>
            <person name="Rogers Y.H."/>
            <person name="Rohde C."/>
            <person name="Rozas J."/>
            <person name="Rubenfield M.J."/>
            <person name="Ruiz A."/>
            <person name="Russo S."/>
            <person name="Salzberg S.L."/>
            <person name="Sanchez-Gracia A."/>
            <person name="Saranga D.J."/>
            <person name="Sato H."/>
            <person name="Schaeffer S.W."/>
            <person name="Schatz M.C."/>
            <person name="Schlenke T."/>
            <person name="Schwartz R."/>
            <person name="Segarra C."/>
            <person name="Singh R.S."/>
            <person name="Sirot L."/>
            <person name="Sirota M."/>
            <person name="Sisneros N.B."/>
            <person name="Smith C.D."/>
            <person name="Smith T.F."/>
            <person name="Spieth J."/>
            <person name="Stage D.E."/>
            <person name="Stark A."/>
            <person name="Stephan W."/>
            <person name="Strausberg R.L."/>
            <person name="Strempel S."/>
            <person name="Sturgill D."/>
            <person name="Sutton G."/>
            <person name="Sutton G.G."/>
            <person name="Tao W."/>
            <person name="Teichmann S."/>
            <person name="Tobari Y.N."/>
            <person name="Tomimura Y."/>
            <person name="Tsolas J.M."/>
            <person name="Valente V.L."/>
            <person name="Venter E."/>
            <person name="Venter J.C."/>
            <person name="Vicario S."/>
            <person name="Vieira F.G."/>
            <person name="Vilella A.J."/>
            <person name="Villasante A."/>
            <person name="Walenz B."/>
            <person name="Wang J."/>
            <person name="Wasserman M."/>
            <person name="Watts T."/>
            <person name="Wilson D."/>
            <person name="Wilson R.K."/>
            <person name="Wing R.A."/>
            <person name="Wolfner M.F."/>
            <person name="Wong A."/>
            <person name="Wong G.K."/>
            <person name="Wu C.I."/>
            <person name="Wu G."/>
            <person name="Yamamoto D."/>
            <person name="Yang H.P."/>
            <person name="Yang S.P."/>
            <person name="Yorke J.A."/>
            <person name="Yoshida K."/>
            <person name="Zdobnov E."/>
            <person name="Zhang P."/>
            <person name="Zhang Y."/>
            <person name="Zimin A.V."/>
            <person name="Baldwin J."/>
            <person name="Abdouelleil A."/>
            <person name="Abdulkadir J."/>
            <person name="Abebe A."/>
            <person name="Abera B."/>
            <person name="Abreu J."/>
            <person name="Acer S.C."/>
            <person name="Aftuck L."/>
            <person name="Alexander A."/>
            <person name="An P."/>
            <person name="Anderson E."/>
            <person name="Anderson S."/>
            <person name="Arachi H."/>
            <person name="Azer M."/>
            <person name="Bachantsang P."/>
            <person name="Barry A."/>
            <person name="Bayul T."/>
            <person name="Berlin A."/>
            <person name="Bessette D."/>
            <person name="Bloom T."/>
            <person name="Blye J."/>
            <person name="Boguslavskiy L."/>
            <person name="Bonnet C."/>
            <person name="Boukhgalter B."/>
            <person name="Bourzgui I."/>
            <person name="Brown A."/>
            <person name="Cahill P."/>
            <person name="Channer S."/>
            <person name="Cheshatsang Y."/>
            <person name="Chuda L."/>
            <person name="Citroen M."/>
            <person name="Collymore A."/>
            <person name="Cooke P."/>
            <person name="Costello M."/>
            <person name="D'Aco K."/>
            <person name="Daza R."/>
            <person name="De Haan G."/>
            <person name="DeGray S."/>
            <person name="DeMaso C."/>
            <person name="Dhargay N."/>
            <person name="Dooley K."/>
            <person name="Dooley E."/>
            <person name="Doricent M."/>
            <person name="Dorje P."/>
            <person name="Dorjee K."/>
            <person name="Dupes A."/>
            <person name="Elong R."/>
            <person name="Falk J."/>
            <person name="Farina A."/>
            <person name="Faro S."/>
            <person name="Ferguson D."/>
            <person name="Fisher S."/>
            <person name="Foley C.D."/>
            <person name="Franke A."/>
            <person name="Friedrich D."/>
            <person name="Gadbois L."/>
            <person name="Gearin G."/>
            <person name="Gearin C.R."/>
            <person name="Giannoukos G."/>
            <person name="Goode T."/>
            <person name="Graham J."/>
            <person name="Grandbois E."/>
            <person name="Grewal S."/>
            <person name="Gyaltsen K."/>
            <person name="Hafez N."/>
            <person name="Hagos B."/>
            <person name="Hall J."/>
            <person name="Henson C."/>
            <person name="Hollinger A."/>
            <person name="Honan T."/>
            <person name="Huard M.D."/>
            <person name="Hughes L."/>
            <person name="Hurhula B."/>
            <person name="Husby M.E."/>
            <person name="Kamat A."/>
            <person name="Kanga B."/>
            <person name="Kashin S."/>
            <person name="Khazanovich D."/>
            <person name="Kisner P."/>
            <person name="Lance K."/>
            <person name="Lara M."/>
            <person name="Lee W."/>
            <person name="Lennon N."/>
            <person name="Letendre F."/>
            <person name="LeVine R."/>
            <person name="Lipovsky A."/>
            <person name="Liu X."/>
            <person name="Liu J."/>
            <person name="Liu S."/>
            <person name="Lokyitsang T."/>
            <person name="Lokyitsang Y."/>
            <person name="Lubonja R."/>
            <person name="Lui A."/>
            <person name="MacDonald P."/>
            <person name="Magnisalis V."/>
            <person name="Maru K."/>
            <person name="Matthews C."/>
            <person name="McCusker W."/>
            <person name="McDonough S."/>
            <person name="Mehta T."/>
            <person name="Meldrim J."/>
            <person name="Meneus L."/>
            <person name="Mihai O."/>
            <person name="Mihalev A."/>
            <person name="Mihova T."/>
            <person name="Mittelman R."/>
            <person name="Mlenga V."/>
            <person name="Montmayeur A."/>
            <person name="Mulrain L."/>
            <person name="Navidi A."/>
            <person name="Naylor J."/>
            <person name="Negash T."/>
            <person name="Nguyen T."/>
            <person name="Nguyen N."/>
            <person name="Nicol R."/>
            <person name="Norbu C."/>
            <person name="Norbu N."/>
            <person name="Novod N."/>
            <person name="O'Neill B."/>
            <person name="Osman S."/>
            <person name="Markiewicz E."/>
            <person name="Oyono O.L."/>
            <person name="Patti C."/>
            <person name="Phunkhang P."/>
            <person name="Pierre F."/>
            <person name="Priest M."/>
            <person name="Raghuraman S."/>
            <person name="Rege F."/>
            <person name="Reyes R."/>
            <person name="Rise C."/>
            <person name="Rogov P."/>
            <person name="Ross K."/>
            <person name="Ryan E."/>
            <person name="Settipalli S."/>
            <person name="Shea T."/>
            <person name="Sherpa N."/>
            <person name="Shi L."/>
            <person name="Shih D."/>
            <person name="Sparrow T."/>
            <person name="Spaulding J."/>
            <person name="Stalker J."/>
            <person name="Stange-Thomann N."/>
            <person name="Stavropoulos S."/>
            <person name="Stone C."/>
            <person name="Strader C."/>
            <person name="Tesfaye S."/>
            <person name="Thomson T."/>
            <person name="Thoulutsang Y."/>
            <person name="Thoulutsang D."/>
            <person name="Topham K."/>
            <person name="Topping I."/>
            <person name="Tsamla T."/>
            <person name="Vassiliev H."/>
            <person name="Vo A."/>
            <person name="Wangchuk T."/>
            <person name="Wangdi T."/>
            <person name="Weiand M."/>
            <person name="Wilkinson J."/>
            <person name="Wilson A."/>
            <person name="Yadav S."/>
            <person name="Young G."/>
            <person name="Yu Q."/>
            <person name="Zembek L."/>
            <person name="Zhong D."/>
            <person name="Zimmer A."/>
            <person name="Zwirko Z."/>
            <person name="Jaffe D.B."/>
            <person name="Alvarez P."/>
            <person name="Brockman W."/>
            <person name="Butler J."/>
            <person name="Chin C."/>
            <person name="Gnerre S."/>
            <person name="Grabherr M."/>
            <person name="Kleber M."/>
            <person name="Mauceli E."/>
            <person name="MacCallum I."/>
        </authorList>
    </citation>
    <scope>NUCLEOTIDE SEQUENCE [LARGE SCALE GENOMIC DNA]</scope>
    <source>
        <strain evidence="2">white501</strain>
    </source>
</reference>
<evidence type="ECO:0000313" key="2">
    <source>
        <dbReference type="Proteomes" id="UP000000304"/>
    </source>
</evidence>
<dbReference type="AlphaFoldDB" id="B4R439"/>
<sequence>MRRMESCDDGEELEQLRHLPQISPMATNERPLSSCNCSSSAAQAHSHSKSLMDLAQAVVVTSPQETGQNLEKRCDATTAVSSFDDDFQVSSSAPAILMSAHFSKRPVVASLSLMVHATTSPTASTLQLCQDRDKASASVSSSVQSKATSSSCGQLSMAASAPVVTENPFRFTVSSVGSAASNTTCFVGSFEPIEEQITSIVEVDPKPLHPEPQVVYNLPTVLITGTASSSELTSELNSNIPTVTNAVSAMLNQ</sequence>
<name>B4R439_DROSI</name>
<keyword evidence="2" id="KW-1185">Reference proteome</keyword>
<evidence type="ECO:0000313" key="1">
    <source>
        <dbReference type="EMBL" id="EDX18561.1"/>
    </source>
</evidence>
<gene>
    <name evidence="1" type="primary">Dsim\GD17547</name>
    <name evidence="1" type="ORF">Dsim_GD17547</name>
</gene>
<accession>B4R439</accession>
<dbReference type="HOGENOM" id="CLU_1099498_0_0_1"/>
<proteinExistence type="predicted"/>
<organism evidence="1 2">
    <name type="scientific">Drosophila simulans</name>
    <name type="common">Fruit fly</name>
    <dbReference type="NCBI Taxonomy" id="7240"/>
    <lineage>
        <taxon>Eukaryota</taxon>
        <taxon>Metazoa</taxon>
        <taxon>Ecdysozoa</taxon>
        <taxon>Arthropoda</taxon>
        <taxon>Hexapoda</taxon>
        <taxon>Insecta</taxon>
        <taxon>Pterygota</taxon>
        <taxon>Neoptera</taxon>
        <taxon>Endopterygota</taxon>
        <taxon>Diptera</taxon>
        <taxon>Brachycera</taxon>
        <taxon>Muscomorpha</taxon>
        <taxon>Ephydroidea</taxon>
        <taxon>Drosophilidae</taxon>
        <taxon>Drosophila</taxon>
        <taxon>Sophophora</taxon>
    </lineage>
</organism>